<keyword evidence="6 12" id="KW-0812">Transmembrane</keyword>
<dbReference type="InterPro" id="IPR002067">
    <property type="entry name" value="MCP"/>
</dbReference>
<gene>
    <name evidence="15" type="ORF">MG3_05152</name>
</gene>
<evidence type="ECO:0000256" key="3">
    <source>
        <dbReference type="ARBA" id="ARBA00006375"/>
    </source>
</evidence>
<comment type="caution">
    <text evidence="15">The sequence shown here is derived from an EMBL/GenBank/DDBJ whole genome shotgun (WGS) entry which is preliminary data.</text>
</comment>
<dbReference type="EMBL" id="AJIX01000040">
    <property type="protein sequence ID" value="KGR05157.1"/>
    <property type="molecule type" value="Genomic_DNA"/>
</dbReference>
<keyword evidence="10" id="KW-0496">Mitochondrion</keyword>
<evidence type="ECO:0000256" key="9">
    <source>
        <dbReference type="ARBA" id="ARBA00022989"/>
    </source>
</evidence>
<keyword evidence="7" id="KW-0677">Repeat</keyword>
<evidence type="ECO:0000256" key="2">
    <source>
        <dbReference type="ARBA" id="ARBA00004448"/>
    </source>
</evidence>
<reference evidence="15 16" key="1">
    <citation type="submission" date="2013-12" db="EMBL/GenBank/DDBJ databases">
        <title>The Genome Sequence of Candida albicans P78048.</title>
        <authorList>
            <consortium name="The Broad Institute Genome Sequencing Platform"/>
            <consortium name="The Broad Institute Genome Sequencing Center for Infectious Disease"/>
            <person name="Cuomo C."/>
            <person name="Bennett R."/>
            <person name="Hirakawa M."/>
            <person name="Noverr M."/>
            <person name="Mitchell A."/>
            <person name="Young S.K."/>
            <person name="Zeng Q."/>
            <person name="Gargeya S."/>
            <person name="Fitzgerald M."/>
            <person name="Abouelleil A."/>
            <person name="Alvarado L."/>
            <person name="Berlin A.M."/>
            <person name="Chapman S.B."/>
            <person name="Dewar J."/>
            <person name="Goldberg J."/>
            <person name="Griggs A."/>
            <person name="Gujja S."/>
            <person name="Hansen M."/>
            <person name="Howarth C."/>
            <person name="Imamovic A."/>
            <person name="Larimer J."/>
            <person name="McCowan C."/>
            <person name="Murphy C."/>
            <person name="Pearson M."/>
            <person name="Priest M."/>
            <person name="Roberts A."/>
            <person name="Saif S."/>
            <person name="Shea T."/>
            <person name="Sykes S."/>
            <person name="Wortman J."/>
            <person name="Nusbaum C."/>
            <person name="Birren B."/>
        </authorList>
    </citation>
    <scope>NUCLEOTIDE SEQUENCE [LARGE SCALE GENOMIC DNA]</scope>
    <source>
        <strain evidence="15 16">P78048</strain>
    </source>
</reference>
<proteinExistence type="inferred from homology"/>
<comment type="subcellular location">
    <subcellularLocation>
        <location evidence="2">Mitochondrion inner membrane</location>
        <topology evidence="2">Multi-pass membrane protein</topology>
    </subcellularLocation>
</comment>
<keyword evidence="5 13" id="KW-0813">Transport</keyword>
<organism evidence="15 16">
    <name type="scientific">Candida albicans P78048</name>
    <dbReference type="NCBI Taxonomy" id="1094989"/>
    <lineage>
        <taxon>Eukaryota</taxon>
        <taxon>Fungi</taxon>
        <taxon>Dikarya</taxon>
        <taxon>Ascomycota</taxon>
        <taxon>Saccharomycotina</taxon>
        <taxon>Pichiomycetes</taxon>
        <taxon>Debaryomycetaceae</taxon>
        <taxon>Candida/Lodderomyces clade</taxon>
        <taxon>Candida</taxon>
    </lineage>
</organism>
<feature type="transmembrane region" description="Helical" evidence="14">
    <location>
        <begin position="130"/>
        <end position="151"/>
    </location>
</feature>
<dbReference type="AlphaFoldDB" id="A0AB34PNM9"/>
<name>A0AB34PNM9_CANAX</name>
<dbReference type="InterPro" id="IPR044712">
    <property type="entry name" value="SLC25A32-like"/>
</dbReference>
<evidence type="ECO:0000256" key="13">
    <source>
        <dbReference type="RuleBase" id="RU000488"/>
    </source>
</evidence>
<feature type="repeat" description="Solcar" evidence="12">
    <location>
        <begin position="229"/>
        <end position="314"/>
    </location>
</feature>
<evidence type="ECO:0000256" key="14">
    <source>
        <dbReference type="SAM" id="Phobius"/>
    </source>
</evidence>
<dbReference type="GO" id="GO:0015215">
    <property type="term" value="F:nucleotide transmembrane transporter activity"/>
    <property type="evidence" value="ECO:0007669"/>
    <property type="project" value="UniProtKB-ARBA"/>
</dbReference>
<comment type="similarity">
    <text evidence="3 13">Belongs to the mitochondrial carrier (TC 2.A.29) family.</text>
</comment>
<sequence>MELNTTDKQVHTRRFSSREIEVISGLLAGFSTTIVTHPLDVIKIRLQLSRDTPKTTHPLESIISVIKKINQDAKVAYKLNHKPKAFNYLIQYYRGITPNLIGNISAWGIYFALYAEFKSKVKTNNTTMNYFASSVLAGLSTSIITNPLWVLKTRILGSSRNESNAYRSVTDGIRQMLAKEGITSFWKGTIPSLFSVVQASLQITIYDHIKVYLSSPHHRSESIGATSHLSTWQYLYSSASSKIISMLILYPTQVVRSRLQYSQDSSSSIVSIVKELYYKEGGLKGFYKGIGANILRVLPATCVTFVAYENVKRYLM</sequence>
<dbReference type="Pfam" id="PF00153">
    <property type="entry name" value="Mito_carr"/>
    <property type="match status" value="3"/>
</dbReference>
<evidence type="ECO:0000256" key="7">
    <source>
        <dbReference type="ARBA" id="ARBA00022737"/>
    </source>
</evidence>
<dbReference type="SUPFAM" id="SSF103506">
    <property type="entry name" value="Mitochondrial carrier"/>
    <property type="match status" value="1"/>
</dbReference>
<dbReference type="Gene3D" id="1.50.40.10">
    <property type="entry name" value="Mitochondrial carrier domain"/>
    <property type="match status" value="2"/>
</dbReference>
<dbReference type="PANTHER" id="PTHR45683">
    <property type="entry name" value="MITOCHONDRIAL NICOTINAMIDE ADENINE DINUCLEOTIDE TRANSPORTER 1-RELATED-RELATED"/>
    <property type="match status" value="1"/>
</dbReference>
<evidence type="ECO:0000256" key="5">
    <source>
        <dbReference type="ARBA" id="ARBA00022448"/>
    </source>
</evidence>
<keyword evidence="9 14" id="KW-1133">Transmembrane helix</keyword>
<dbReference type="InterPro" id="IPR018108">
    <property type="entry name" value="MCP_transmembrane"/>
</dbReference>
<evidence type="ECO:0000256" key="8">
    <source>
        <dbReference type="ARBA" id="ARBA00022792"/>
    </source>
</evidence>
<dbReference type="Proteomes" id="UP000030161">
    <property type="component" value="Unassembled WGS sequence"/>
</dbReference>
<dbReference type="InterPro" id="IPR023395">
    <property type="entry name" value="MCP_dom_sf"/>
</dbReference>
<accession>A0AB34PNM9</accession>
<dbReference type="PRINTS" id="PR00784">
    <property type="entry name" value="MTUNCOUPLING"/>
</dbReference>
<evidence type="ECO:0000256" key="6">
    <source>
        <dbReference type="ARBA" id="ARBA00022692"/>
    </source>
</evidence>
<dbReference type="PROSITE" id="PS50920">
    <property type="entry name" value="SOLCAR"/>
    <property type="match status" value="3"/>
</dbReference>
<evidence type="ECO:0000256" key="12">
    <source>
        <dbReference type="PROSITE-ProRule" id="PRU00282"/>
    </source>
</evidence>
<evidence type="ECO:0000313" key="16">
    <source>
        <dbReference type="Proteomes" id="UP000030161"/>
    </source>
</evidence>
<protein>
    <recommendedName>
        <fullName evidence="4">Mitochondrial thiamine pyrophosphate carrier 1</fullName>
    </recommendedName>
</protein>
<evidence type="ECO:0000256" key="10">
    <source>
        <dbReference type="ARBA" id="ARBA00023128"/>
    </source>
</evidence>
<evidence type="ECO:0000256" key="11">
    <source>
        <dbReference type="ARBA" id="ARBA00023136"/>
    </source>
</evidence>
<evidence type="ECO:0000256" key="4">
    <source>
        <dbReference type="ARBA" id="ARBA00021935"/>
    </source>
</evidence>
<dbReference type="GO" id="GO:0005743">
    <property type="term" value="C:mitochondrial inner membrane"/>
    <property type="evidence" value="ECO:0007669"/>
    <property type="project" value="UniProtKB-SubCell"/>
</dbReference>
<keyword evidence="11 12" id="KW-0472">Membrane</keyword>
<feature type="repeat" description="Solcar" evidence="12">
    <location>
        <begin position="16"/>
        <end position="120"/>
    </location>
</feature>
<evidence type="ECO:0000256" key="1">
    <source>
        <dbReference type="ARBA" id="ARBA00002238"/>
    </source>
</evidence>
<feature type="transmembrane region" description="Helical" evidence="14">
    <location>
        <begin position="92"/>
        <end position="110"/>
    </location>
</feature>
<evidence type="ECO:0000313" key="15">
    <source>
        <dbReference type="EMBL" id="KGR05157.1"/>
    </source>
</evidence>
<comment type="function">
    <text evidence="1">Mitochondrial transporter that mediates uptake of thiamine pyrophosphate (ThPP) into mitochondria.</text>
</comment>
<keyword evidence="8" id="KW-0999">Mitochondrion inner membrane</keyword>
<feature type="repeat" description="Solcar" evidence="12">
    <location>
        <begin position="125"/>
        <end position="212"/>
    </location>
</feature>